<dbReference type="OrthoDB" id="1939603at2759"/>
<feature type="region of interest" description="Disordered" evidence="2">
    <location>
        <begin position="293"/>
        <end position="435"/>
    </location>
</feature>
<dbReference type="PROSITE" id="PS50157">
    <property type="entry name" value="ZINC_FINGER_C2H2_2"/>
    <property type="match status" value="1"/>
</dbReference>
<protein>
    <recommendedName>
        <fullName evidence="3">C2H2-type domain-containing protein</fullName>
    </recommendedName>
</protein>
<name>A0A9P9EUB2_9HYPO</name>
<reference evidence="4" key="1">
    <citation type="journal article" date="2021" name="Nat. Commun.">
        <title>Genetic determinants of endophytism in the Arabidopsis root mycobiome.</title>
        <authorList>
            <person name="Mesny F."/>
            <person name="Miyauchi S."/>
            <person name="Thiergart T."/>
            <person name="Pickel B."/>
            <person name="Atanasova L."/>
            <person name="Karlsson M."/>
            <person name="Huettel B."/>
            <person name="Barry K.W."/>
            <person name="Haridas S."/>
            <person name="Chen C."/>
            <person name="Bauer D."/>
            <person name="Andreopoulos W."/>
            <person name="Pangilinan J."/>
            <person name="LaButti K."/>
            <person name="Riley R."/>
            <person name="Lipzen A."/>
            <person name="Clum A."/>
            <person name="Drula E."/>
            <person name="Henrissat B."/>
            <person name="Kohler A."/>
            <person name="Grigoriev I.V."/>
            <person name="Martin F.M."/>
            <person name="Hacquard S."/>
        </authorList>
    </citation>
    <scope>NUCLEOTIDE SEQUENCE</scope>
    <source>
        <strain evidence="4">MPI-CAGE-AT-0021</strain>
    </source>
</reference>
<feature type="compositionally biased region" description="Basic and acidic residues" evidence="2">
    <location>
        <begin position="300"/>
        <end position="331"/>
    </location>
</feature>
<dbReference type="PANTHER" id="PTHR36167">
    <property type="entry name" value="C2H2 FINGER DOMAIN TRANSCRIPTION FACTOR (EUROFUNG)-RELATED"/>
    <property type="match status" value="1"/>
</dbReference>
<dbReference type="InterPro" id="IPR013087">
    <property type="entry name" value="Znf_C2H2_type"/>
</dbReference>
<keyword evidence="5" id="KW-1185">Reference proteome</keyword>
<dbReference type="GO" id="GO:0008270">
    <property type="term" value="F:zinc ion binding"/>
    <property type="evidence" value="ECO:0007669"/>
    <property type="project" value="UniProtKB-KW"/>
</dbReference>
<feature type="compositionally biased region" description="Polar residues" evidence="2">
    <location>
        <begin position="38"/>
        <end position="54"/>
    </location>
</feature>
<gene>
    <name evidence="4" type="ORF">B0J13DRAFT_585193</name>
</gene>
<dbReference type="Proteomes" id="UP000717696">
    <property type="component" value="Unassembled WGS sequence"/>
</dbReference>
<feature type="compositionally biased region" description="Polar residues" evidence="2">
    <location>
        <begin position="127"/>
        <end position="149"/>
    </location>
</feature>
<dbReference type="InterPro" id="IPR039327">
    <property type="entry name" value="CON7-like"/>
</dbReference>
<evidence type="ECO:0000313" key="4">
    <source>
        <dbReference type="EMBL" id="KAH7144471.1"/>
    </source>
</evidence>
<dbReference type="PANTHER" id="PTHR36167:SF3">
    <property type="entry name" value="C2H2 FINGER DOMAIN TRANSCRIPTION FACTOR (EUROFUNG)-RELATED"/>
    <property type="match status" value="1"/>
</dbReference>
<keyword evidence="1" id="KW-0862">Zinc</keyword>
<dbReference type="Gene3D" id="3.30.160.60">
    <property type="entry name" value="Classic Zinc Finger"/>
    <property type="match status" value="1"/>
</dbReference>
<proteinExistence type="predicted"/>
<dbReference type="PROSITE" id="PS00028">
    <property type="entry name" value="ZINC_FINGER_C2H2_1"/>
    <property type="match status" value="1"/>
</dbReference>
<dbReference type="GO" id="GO:0006355">
    <property type="term" value="P:regulation of DNA-templated transcription"/>
    <property type="evidence" value="ECO:0007669"/>
    <property type="project" value="InterPro"/>
</dbReference>
<feature type="domain" description="C2H2-type" evidence="3">
    <location>
        <begin position="270"/>
        <end position="301"/>
    </location>
</feature>
<evidence type="ECO:0000259" key="3">
    <source>
        <dbReference type="PROSITE" id="PS50157"/>
    </source>
</evidence>
<evidence type="ECO:0000256" key="2">
    <source>
        <dbReference type="SAM" id="MobiDB-lite"/>
    </source>
</evidence>
<evidence type="ECO:0000256" key="1">
    <source>
        <dbReference type="PROSITE-ProRule" id="PRU00042"/>
    </source>
</evidence>
<accession>A0A9P9EUB2</accession>
<feature type="compositionally biased region" description="Polar residues" evidence="2">
    <location>
        <begin position="93"/>
        <end position="103"/>
    </location>
</feature>
<feature type="region of interest" description="Disordered" evidence="2">
    <location>
        <begin position="38"/>
        <end position="262"/>
    </location>
</feature>
<organism evidence="4 5">
    <name type="scientific">Dactylonectria estremocensis</name>
    <dbReference type="NCBI Taxonomy" id="1079267"/>
    <lineage>
        <taxon>Eukaryota</taxon>
        <taxon>Fungi</taxon>
        <taxon>Dikarya</taxon>
        <taxon>Ascomycota</taxon>
        <taxon>Pezizomycotina</taxon>
        <taxon>Sordariomycetes</taxon>
        <taxon>Hypocreomycetidae</taxon>
        <taxon>Hypocreales</taxon>
        <taxon>Nectriaceae</taxon>
        <taxon>Dactylonectria</taxon>
    </lineage>
</organism>
<sequence>MFLVPTQQPRSFVDNNASLHASNTRLGSEATIHTLLSSPSSMERSAPEYSQSGLPSPYPSNFGDSNSEESTADHASAAQYPVKQEGYPVKQEVNYSTSATPTSEYGVYPQSARSGSFPEHIQRSYHPASSTSSGGMAQQQNSPSLPQQDGRNHQGHSVKSDNDVPIDPSIAAPSPTYPYGQHSPYAPNPDMSHSYSHPSGGIYTQPRPDWGGYGQHGGAPLTPGHPVYAQSPASAPPQQRPNQVYSFVPIPGAQQHKRPRRRYEEIERMYKCGWNGCEKAYGTLNHLNAHVTMQSHGQKRTPEEFKEIRKEWKQRKKEEEAQRKAEEERQRQAAQAAAAQNGGDPQAGPDGAPTSTYPGSRPVQLPPIGYQPAQYPPPPSAGVPQQSLPDYNHQMYPNYQPHSPYAQPSQGIYSQSNGAQPLAINGGRESWIYGP</sequence>
<dbReference type="EMBL" id="JAGMUU010000010">
    <property type="protein sequence ID" value="KAH7144471.1"/>
    <property type="molecule type" value="Genomic_DNA"/>
</dbReference>
<dbReference type="AlphaFoldDB" id="A0A9P9EUB2"/>
<keyword evidence="1" id="KW-0479">Metal-binding</keyword>
<feature type="compositionally biased region" description="Polar residues" evidence="2">
    <location>
        <begin position="395"/>
        <end position="419"/>
    </location>
</feature>
<comment type="caution">
    <text evidence="4">The sequence shown here is derived from an EMBL/GenBank/DDBJ whole genome shotgun (WGS) entry which is preliminary data.</text>
</comment>
<feature type="compositionally biased region" description="Low complexity" evidence="2">
    <location>
        <begin position="332"/>
        <end position="353"/>
    </location>
</feature>
<evidence type="ECO:0000313" key="5">
    <source>
        <dbReference type="Proteomes" id="UP000717696"/>
    </source>
</evidence>
<keyword evidence="1" id="KW-0863">Zinc-finger</keyword>